<feature type="region of interest" description="Disordered" evidence="1">
    <location>
        <begin position="137"/>
        <end position="160"/>
    </location>
</feature>
<accession>A0A1X2HR86</accession>
<evidence type="ECO:0000313" key="3">
    <source>
        <dbReference type="Proteomes" id="UP000193560"/>
    </source>
</evidence>
<gene>
    <name evidence="2" type="ORF">BCR42DRAFT_444380</name>
</gene>
<comment type="caution">
    <text evidence="2">The sequence shown here is derived from an EMBL/GenBank/DDBJ whole genome shotgun (WGS) entry which is preliminary data.</text>
</comment>
<dbReference type="Proteomes" id="UP000193560">
    <property type="component" value="Unassembled WGS sequence"/>
</dbReference>
<keyword evidence="3" id="KW-1185">Reference proteome</keyword>
<reference evidence="2 3" key="1">
    <citation type="submission" date="2016-07" db="EMBL/GenBank/DDBJ databases">
        <title>Pervasive Adenine N6-methylation of Active Genes in Fungi.</title>
        <authorList>
            <consortium name="DOE Joint Genome Institute"/>
            <person name="Mondo S.J."/>
            <person name="Dannebaum R.O."/>
            <person name="Kuo R.C."/>
            <person name="Labutti K."/>
            <person name="Haridas S."/>
            <person name="Kuo A."/>
            <person name="Salamov A."/>
            <person name="Ahrendt S.R."/>
            <person name="Lipzen A."/>
            <person name="Sullivan W."/>
            <person name="Andreopoulos W.B."/>
            <person name="Clum A."/>
            <person name="Lindquist E."/>
            <person name="Daum C."/>
            <person name="Ramamoorthy G.K."/>
            <person name="Gryganskyi A."/>
            <person name="Culley D."/>
            <person name="Magnuson J.K."/>
            <person name="James T.Y."/>
            <person name="O'Malley M.A."/>
            <person name="Stajich J.E."/>
            <person name="Spatafora J.W."/>
            <person name="Visel A."/>
            <person name="Grigoriev I.V."/>
        </authorList>
    </citation>
    <scope>NUCLEOTIDE SEQUENCE [LARGE SCALE GENOMIC DNA]</scope>
    <source>
        <strain evidence="2 3">NRRL 1336</strain>
    </source>
</reference>
<dbReference type="AlphaFoldDB" id="A0A1X2HR86"/>
<protein>
    <submittedName>
        <fullName evidence="2">Uncharacterized protein</fullName>
    </submittedName>
</protein>
<evidence type="ECO:0000313" key="2">
    <source>
        <dbReference type="EMBL" id="ORZ02100.1"/>
    </source>
</evidence>
<sequence length="160" mass="18378">MNCPPAYTGQYVDIPNTISDHFFENHIPNNWDFQHYLQWNHVSLPATKNTLNCLVNRYNDVLSELIATKELPRELLRYLGRLKITDKAQFCANLLNKAQQQSSSSSSTTYLSHTVVNNDHFSGNVNNITSKFIHATLPQQQQQQQQPQAQPLSQQQQLPE</sequence>
<organism evidence="2 3">
    <name type="scientific">Absidia repens</name>
    <dbReference type="NCBI Taxonomy" id="90262"/>
    <lineage>
        <taxon>Eukaryota</taxon>
        <taxon>Fungi</taxon>
        <taxon>Fungi incertae sedis</taxon>
        <taxon>Mucoromycota</taxon>
        <taxon>Mucoromycotina</taxon>
        <taxon>Mucoromycetes</taxon>
        <taxon>Mucorales</taxon>
        <taxon>Cunninghamellaceae</taxon>
        <taxon>Absidia</taxon>
    </lineage>
</organism>
<dbReference type="EMBL" id="MCGE01000054">
    <property type="protein sequence ID" value="ORZ02100.1"/>
    <property type="molecule type" value="Genomic_DNA"/>
</dbReference>
<proteinExistence type="predicted"/>
<name>A0A1X2HR86_9FUNG</name>
<evidence type="ECO:0000256" key="1">
    <source>
        <dbReference type="SAM" id="MobiDB-lite"/>
    </source>
</evidence>